<evidence type="ECO:0000313" key="1">
    <source>
        <dbReference type="EMBL" id="DAD80283.1"/>
    </source>
</evidence>
<sequence length="34" mass="3838">MADWHLLGRRQLEGEGWACAGSGWQQLARRLAVD</sequence>
<name>A0A8S5MEB5_9CAUD</name>
<organism evidence="1">
    <name type="scientific">Caudovirales sp. ctTqA28</name>
    <dbReference type="NCBI Taxonomy" id="2826775"/>
    <lineage>
        <taxon>Viruses</taxon>
        <taxon>Duplodnaviria</taxon>
        <taxon>Heunggongvirae</taxon>
        <taxon>Uroviricota</taxon>
        <taxon>Caudoviricetes</taxon>
    </lineage>
</organism>
<reference evidence="1" key="1">
    <citation type="journal article" date="2021" name="Proc. Natl. Acad. Sci. U.S.A.">
        <title>A Catalog of Tens of Thousands of Viruses from Human Metagenomes Reveals Hidden Associations with Chronic Diseases.</title>
        <authorList>
            <person name="Tisza M.J."/>
            <person name="Buck C.B."/>
        </authorList>
    </citation>
    <scope>NUCLEOTIDE SEQUENCE</scope>
    <source>
        <strain evidence="1">CtTqA28</strain>
    </source>
</reference>
<dbReference type="EMBL" id="BK014882">
    <property type="protein sequence ID" value="DAD80283.1"/>
    <property type="molecule type" value="Genomic_DNA"/>
</dbReference>
<proteinExistence type="predicted"/>
<accession>A0A8S5MEB5</accession>
<protein>
    <submittedName>
        <fullName evidence="1">Uncharacterized protein</fullName>
    </submittedName>
</protein>